<dbReference type="GO" id="GO:0006310">
    <property type="term" value="P:DNA recombination"/>
    <property type="evidence" value="ECO:0007669"/>
    <property type="project" value="InterPro"/>
</dbReference>
<evidence type="ECO:0000313" key="2">
    <source>
        <dbReference type="Proteomes" id="UP000189369"/>
    </source>
</evidence>
<sequence length="119" mass="13498">MIVIFNWPHRALFPNARNGKHWGSFQQHKVKARNDGYAFTRSAIKQPNIKGERVPLHITFYAPDRRRRDIDGMLGAMKHHIDGMAKALGVDDSVFRPVTIDVELDPAKKGFVLVEVGHA</sequence>
<dbReference type="SUPFAM" id="SSF103084">
    <property type="entry name" value="Holliday junction resolvase RusA"/>
    <property type="match status" value="1"/>
</dbReference>
<dbReference type="Proteomes" id="UP000189369">
    <property type="component" value="Chromosome"/>
</dbReference>
<proteinExistence type="predicted"/>
<dbReference type="KEGG" id="phn:PAEH1_01405"/>
<dbReference type="GO" id="GO:0000287">
    <property type="term" value="F:magnesium ion binding"/>
    <property type="evidence" value="ECO:0007669"/>
    <property type="project" value="InterPro"/>
</dbReference>
<name>A0A1U9JXM4_9BURK</name>
<gene>
    <name evidence="1" type="ORF">PAEH1_01405</name>
</gene>
<dbReference type="InterPro" id="IPR036614">
    <property type="entry name" value="RusA-like_sf"/>
</dbReference>
<reference evidence="1 2" key="1">
    <citation type="submission" date="2017-01" db="EMBL/GenBank/DDBJ databases">
        <title>Complete Genome Sequence of Paenalcaligenes hominis, Isolated from a paraplegic Patient with neurogenic bladder.</title>
        <authorList>
            <person name="Mukhopadhyay R."/>
            <person name="Joaquin J."/>
            <person name="Hogue R."/>
            <person name="Kilaru A."/>
            <person name="Jospin G."/>
            <person name="Mars K."/>
            <person name="Eisen J.A."/>
            <person name="Chaturvedi V."/>
        </authorList>
    </citation>
    <scope>NUCLEOTIDE SEQUENCE [LARGE SCALE GENOMIC DNA]</scope>
    <source>
        <strain evidence="1 2">15S00501</strain>
    </source>
</reference>
<dbReference type="Gene3D" id="3.30.1330.70">
    <property type="entry name" value="Holliday junction resolvase RusA"/>
    <property type="match status" value="1"/>
</dbReference>
<dbReference type="AlphaFoldDB" id="A0A1U9JXM4"/>
<dbReference type="EMBL" id="CP019697">
    <property type="protein sequence ID" value="AQS50537.1"/>
    <property type="molecule type" value="Genomic_DNA"/>
</dbReference>
<dbReference type="GO" id="GO:0006281">
    <property type="term" value="P:DNA repair"/>
    <property type="evidence" value="ECO:0007669"/>
    <property type="project" value="InterPro"/>
</dbReference>
<dbReference type="STRING" id="643674.PAEH1_01405"/>
<dbReference type="OrthoDB" id="8811501at2"/>
<accession>A0A1U9JXM4</accession>
<evidence type="ECO:0000313" key="1">
    <source>
        <dbReference type="EMBL" id="AQS50537.1"/>
    </source>
</evidence>
<organism evidence="1 2">
    <name type="scientific">Paenalcaligenes hominis</name>
    <dbReference type="NCBI Taxonomy" id="643674"/>
    <lineage>
        <taxon>Bacteria</taxon>
        <taxon>Pseudomonadati</taxon>
        <taxon>Pseudomonadota</taxon>
        <taxon>Betaproteobacteria</taxon>
        <taxon>Burkholderiales</taxon>
        <taxon>Alcaligenaceae</taxon>
        <taxon>Paenalcaligenes</taxon>
    </lineage>
</organism>
<protein>
    <submittedName>
        <fullName evidence="1">Uncharacterized protein</fullName>
    </submittedName>
</protein>